<sequence length="107" mass="12471">MRLFKIRLVLVLGGIERYGETYFIDANLKVVPKKGSAVMTYNLYSCGEKDESAMHGFCSISFGEKWVSPVWIKYEHQTHLRCLAEPYLHHQILVNGQSKYTHQNQHR</sequence>
<reference evidence="4" key="1">
    <citation type="submission" date="2021-06" db="EMBL/GenBank/DDBJ databases">
        <authorList>
            <person name="Hodson N. C."/>
            <person name="Mongue J. A."/>
            <person name="Jaron S. K."/>
        </authorList>
    </citation>
    <scope>NUCLEOTIDE SEQUENCE</scope>
</reference>
<dbReference type="OrthoDB" id="420380at2759"/>
<evidence type="ECO:0000256" key="3">
    <source>
        <dbReference type="ARBA" id="ARBA00023004"/>
    </source>
</evidence>
<evidence type="ECO:0000256" key="2">
    <source>
        <dbReference type="ARBA" id="ARBA00022896"/>
    </source>
</evidence>
<evidence type="ECO:0000313" key="4">
    <source>
        <dbReference type="EMBL" id="CAG7830965.1"/>
    </source>
</evidence>
<dbReference type="GO" id="GO:0031418">
    <property type="term" value="F:L-ascorbic acid binding"/>
    <property type="evidence" value="ECO:0007669"/>
    <property type="project" value="UniProtKB-KW"/>
</dbReference>
<name>A0A8J2LBK3_9HEXA</name>
<keyword evidence="2" id="KW-0847">Vitamin C</keyword>
<organism evidence="4 5">
    <name type="scientific">Allacma fusca</name>
    <dbReference type="NCBI Taxonomy" id="39272"/>
    <lineage>
        <taxon>Eukaryota</taxon>
        <taxon>Metazoa</taxon>
        <taxon>Ecdysozoa</taxon>
        <taxon>Arthropoda</taxon>
        <taxon>Hexapoda</taxon>
        <taxon>Collembola</taxon>
        <taxon>Symphypleona</taxon>
        <taxon>Sminthuridae</taxon>
        <taxon>Allacma</taxon>
    </lineage>
</organism>
<dbReference type="EMBL" id="CAJVCH010558277">
    <property type="protein sequence ID" value="CAG7830965.1"/>
    <property type="molecule type" value="Genomic_DNA"/>
</dbReference>
<keyword evidence="3" id="KW-0408">Iron</keyword>
<dbReference type="AlphaFoldDB" id="A0A8J2LBK3"/>
<protein>
    <submittedName>
        <fullName evidence="4">Uncharacterized protein</fullName>
    </submittedName>
</protein>
<dbReference type="GO" id="GO:0046872">
    <property type="term" value="F:metal ion binding"/>
    <property type="evidence" value="ECO:0007669"/>
    <property type="project" value="UniProtKB-KW"/>
</dbReference>
<keyword evidence="5" id="KW-1185">Reference proteome</keyword>
<gene>
    <name evidence="4" type="ORF">AFUS01_LOCUS40731</name>
</gene>
<evidence type="ECO:0000256" key="1">
    <source>
        <dbReference type="ARBA" id="ARBA00022723"/>
    </source>
</evidence>
<dbReference type="GO" id="GO:0005783">
    <property type="term" value="C:endoplasmic reticulum"/>
    <property type="evidence" value="ECO:0007669"/>
    <property type="project" value="TreeGrafter"/>
</dbReference>
<dbReference type="PANTHER" id="PTHR10869:SF246">
    <property type="entry name" value="TRANSMEMBRANE PROLYL 4-HYDROXYLASE"/>
    <property type="match status" value="1"/>
</dbReference>
<accession>A0A8J2LBK3</accession>
<comment type="caution">
    <text evidence="4">The sequence shown here is derived from an EMBL/GenBank/DDBJ whole genome shotgun (WGS) entry which is preliminary data.</text>
</comment>
<proteinExistence type="predicted"/>
<dbReference type="InterPro" id="IPR045054">
    <property type="entry name" value="P4HA-like"/>
</dbReference>
<dbReference type="Proteomes" id="UP000708208">
    <property type="component" value="Unassembled WGS sequence"/>
</dbReference>
<dbReference type="GO" id="GO:0004656">
    <property type="term" value="F:procollagen-proline 4-dioxygenase activity"/>
    <property type="evidence" value="ECO:0007669"/>
    <property type="project" value="TreeGrafter"/>
</dbReference>
<dbReference type="PANTHER" id="PTHR10869">
    <property type="entry name" value="PROLYL 4-HYDROXYLASE ALPHA SUBUNIT"/>
    <property type="match status" value="1"/>
</dbReference>
<keyword evidence="1" id="KW-0479">Metal-binding</keyword>
<evidence type="ECO:0000313" key="5">
    <source>
        <dbReference type="Proteomes" id="UP000708208"/>
    </source>
</evidence>